<evidence type="ECO:0000313" key="2">
    <source>
        <dbReference type="Proteomes" id="UP000238655"/>
    </source>
</evidence>
<dbReference type="Proteomes" id="UP000238655">
    <property type="component" value="Chromosome 2"/>
</dbReference>
<accession>A0A2S5E0X8</accession>
<dbReference type="EMBL" id="PQVP01000001">
    <property type="protein sequence ID" value="POZ85050.1"/>
    <property type="molecule type" value="Genomic_DNA"/>
</dbReference>
<dbReference type="RefSeq" id="WP_089462684.1">
    <property type="nucleotide sequence ID" value="NZ_CM009576.1"/>
</dbReference>
<dbReference type="AlphaFoldDB" id="A0A2S5E0X8"/>
<gene>
    <name evidence="1" type="ORF">C3743_00270</name>
</gene>
<organism evidence="1 2">
    <name type="scientific">Burkholderia contaminans</name>
    <dbReference type="NCBI Taxonomy" id="488447"/>
    <lineage>
        <taxon>Bacteria</taxon>
        <taxon>Pseudomonadati</taxon>
        <taxon>Pseudomonadota</taxon>
        <taxon>Betaproteobacteria</taxon>
        <taxon>Burkholderiales</taxon>
        <taxon>Burkholderiaceae</taxon>
        <taxon>Burkholderia</taxon>
        <taxon>Burkholderia cepacia complex</taxon>
    </lineage>
</organism>
<reference evidence="1 2" key="1">
    <citation type="submission" date="2018-01" db="EMBL/GenBank/DDBJ databases">
        <title>Successful Treatment of Persistent Burkholderia cepacia Bacteremia with Ceftazidime-Avibactam.</title>
        <authorList>
            <person name="Tamma P."/>
            <person name="Fan Y."/>
            <person name="Bergman Y."/>
            <person name="Sick-Samuels A."/>
            <person name="Hsu A."/>
            <person name="Timp W."/>
            <person name="Simner P."/>
        </authorList>
    </citation>
    <scope>NUCLEOTIDE SEQUENCE [LARGE SCALE GENOMIC DNA]</scope>
    <source>
        <strain evidence="1 2">170816</strain>
    </source>
</reference>
<sequence>MRMLLNIRIPHEPFNTLVRDGSVGDVIGRILEAVKPEAVYFTEQNGGRGAVVIVDLNDPSQIPALAEPWFLMLNADCEFRVVMLPDDLKNAGLAQIGATWKQTQT</sequence>
<proteinExistence type="predicted"/>
<comment type="caution">
    <text evidence="1">The sequence shown here is derived from an EMBL/GenBank/DDBJ whole genome shotgun (WGS) entry which is preliminary data.</text>
</comment>
<protein>
    <submittedName>
        <fullName evidence="1">Panthothenate synthetase</fullName>
    </submittedName>
</protein>
<evidence type="ECO:0000313" key="1">
    <source>
        <dbReference type="EMBL" id="POZ85050.1"/>
    </source>
</evidence>
<name>A0A2S5E0X8_9BURK</name>